<feature type="region of interest" description="Disordered" evidence="1">
    <location>
        <begin position="297"/>
        <end position="317"/>
    </location>
</feature>
<gene>
    <name evidence="2" type="ORF">PTTG_25240</name>
</gene>
<protein>
    <submittedName>
        <fullName evidence="2 3">Uncharacterized protein</fullName>
    </submittedName>
</protein>
<reference evidence="3 4" key="3">
    <citation type="journal article" date="2017" name="G3 (Bethesda)">
        <title>Comparative analysis highlights variable genome content of wheat rusts and divergence of the mating loci.</title>
        <authorList>
            <person name="Cuomo C.A."/>
            <person name="Bakkeren G."/>
            <person name="Khalil H.B."/>
            <person name="Panwar V."/>
            <person name="Joly D."/>
            <person name="Linning R."/>
            <person name="Sakthikumar S."/>
            <person name="Song X."/>
            <person name="Adiconis X."/>
            <person name="Fan L."/>
            <person name="Goldberg J.M."/>
            <person name="Levin J.Z."/>
            <person name="Young S."/>
            <person name="Zeng Q."/>
            <person name="Anikster Y."/>
            <person name="Bruce M."/>
            <person name="Wang M."/>
            <person name="Yin C."/>
            <person name="McCallum B."/>
            <person name="Szabo L.J."/>
            <person name="Hulbert S."/>
            <person name="Chen X."/>
            <person name="Fellers J.P."/>
        </authorList>
    </citation>
    <scope>NUCLEOTIDE SEQUENCE</scope>
    <source>
        <strain evidence="3">isolate 1-1 / race 1 (BBBD)</strain>
        <strain evidence="4">Isolate 1-1 / race 1 (BBBD)</strain>
    </source>
</reference>
<organism evidence="2">
    <name type="scientific">Puccinia triticina (isolate 1-1 / race 1 (BBBD))</name>
    <name type="common">Brown leaf rust fungus</name>
    <dbReference type="NCBI Taxonomy" id="630390"/>
    <lineage>
        <taxon>Eukaryota</taxon>
        <taxon>Fungi</taxon>
        <taxon>Dikarya</taxon>
        <taxon>Basidiomycota</taxon>
        <taxon>Pucciniomycotina</taxon>
        <taxon>Pucciniomycetes</taxon>
        <taxon>Pucciniales</taxon>
        <taxon>Pucciniaceae</taxon>
        <taxon>Puccinia</taxon>
    </lineage>
</organism>
<dbReference type="VEuPathDB" id="FungiDB:PTTG_25240"/>
<reference evidence="3" key="4">
    <citation type="submission" date="2025-05" db="UniProtKB">
        <authorList>
            <consortium name="EnsemblFungi"/>
        </authorList>
    </citation>
    <scope>IDENTIFICATION</scope>
    <source>
        <strain evidence="3">isolate 1-1 / race 1 (BBBD)</strain>
    </source>
</reference>
<dbReference type="EnsemblFungi" id="PTTG_25240-t43_1">
    <property type="protein sequence ID" value="PTTG_25240-t43_1-p1"/>
    <property type="gene ID" value="PTTG_25240"/>
</dbReference>
<keyword evidence="4" id="KW-1185">Reference proteome</keyword>
<dbReference type="EMBL" id="ADAS02000002">
    <property type="protein sequence ID" value="OAV99650.1"/>
    <property type="molecule type" value="Genomic_DNA"/>
</dbReference>
<reference evidence="2" key="1">
    <citation type="submission" date="2009-11" db="EMBL/GenBank/DDBJ databases">
        <authorList>
            <consortium name="The Broad Institute Genome Sequencing Platform"/>
            <person name="Ward D."/>
            <person name="Feldgarden M."/>
            <person name="Earl A."/>
            <person name="Young S.K."/>
            <person name="Zeng Q."/>
            <person name="Koehrsen M."/>
            <person name="Alvarado L."/>
            <person name="Berlin A."/>
            <person name="Bochicchio J."/>
            <person name="Borenstein D."/>
            <person name="Chapman S.B."/>
            <person name="Chen Z."/>
            <person name="Engels R."/>
            <person name="Freedman E."/>
            <person name="Gellesch M."/>
            <person name="Goldberg J."/>
            <person name="Griggs A."/>
            <person name="Gujja S."/>
            <person name="Heilman E."/>
            <person name="Heiman D."/>
            <person name="Hepburn T."/>
            <person name="Howarth C."/>
            <person name="Jen D."/>
            <person name="Larson L."/>
            <person name="Lewis B."/>
            <person name="Mehta T."/>
            <person name="Park D."/>
            <person name="Pearson M."/>
            <person name="Roberts A."/>
            <person name="Saif S."/>
            <person name="Shea T."/>
            <person name="Shenoy N."/>
            <person name="Sisk P."/>
            <person name="Stolte C."/>
            <person name="Sykes S."/>
            <person name="Thomson T."/>
            <person name="Walk T."/>
            <person name="White J."/>
            <person name="Yandava C."/>
            <person name="Izard J."/>
            <person name="Baranova O.V."/>
            <person name="Blanton J.M."/>
            <person name="Tanner A.C."/>
            <person name="Dewhirst F.E."/>
            <person name="Haas B."/>
            <person name="Nusbaum C."/>
            <person name="Birren B."/>
        </authorList>
    </citation>
    <scope>NUCLEOTIDE SEQUENCE [LARGE SCALE GENOMIC DNA]</scope>
    <source>
        <strain evidence="2">1-1 BBBD Race 1</strain>
    </source>
</reference>
<reference evidence="2" key="2">
    <citation type="submission" date="2016-05" db="EMBL/GenBank/DDBJ databases">
        <title>Comparative analysis highlights variable genome content of wheat rusts and divergence of the mating loci.</title>
        <authorList>
            <person name="Cuomo C.A."/>
            <person name="Bakkeren G."/>
            <person name="Szabo L."/>
            <person name="Khalil H."/>
            <person name="Joly D."/>
            <person name="Goldberg J."/>
            <person name="Young S."/>
            <person name="Zeng Q."/>
            <person name="Fellers J."/>
        </authorList>
    </citation>
    <scope>NUCLEOTIDE SEQUENCE [LARGE SCALE GENOMIC DNA]</scope>
    <source>
        <strain evidence="2">1-1 BBBD Race 1</strain>
    </source>
</reference>
<sequence length="317" mass="35030">MDPYSYGAYDWIQLFMANLNFVLGSLPPPTAQPAVNFNQIQGASRNRCESSQKATHSLPSVPQAPANLFKLNSPQPVAYAVQHSTNHQLVPIQSRRGPPMPQAVVQNHDQIQSEYQQQVIEDPCKRDQQVMNKSSSDFGKKPIADDDGVVIHVDLSLELNYPQELDNQSDLEIDLGPEHSHPILSLMVPMEIKSSIDKKGEAVVKACSNAEAPSSLSANNWDACVESNKNESEHVNPNLLLLILTPAAPLPLLPSLRTPFVLRRPGEQFPDHGNEDASVISTQRCIPYQSVRLARLNLPDDDSASEDKAPRLMSTRH</sequence>
<evidence type="ECO:0000313" key="2">
    <source>
        <dbReference type="EMBL" id="OAV99650.1"/>
    </source>
</evidence>
<name>A0A180H3U9_PUCT1</name>
<evidence type="ECO:0000256" key="1">
    <source>
        <dbReference type="SAM" id="MobiDB-lite"/>
    </source>
</evidence>
<dbReference type="OrthoDB" id="2507774at2759"/>
<evidence type="ECO:0000313" key="4">
    <source>
        <dbReference type="Proteomes" id="UP000005240"/>
    </source>
</evidence>
<proteinExistence type="predicted"/>
<accession>A0A180H3U9</accession>
<dbReference type="AlphaFoldDB" id="A0A180H3U9"/>
<evidence type="ECO:0000313" key="3">
    <source>
        <dbReference type="EnsemblFungi" id="PTTG_25240-t43_1-p1"/>
    </source>
</evidence>
<dbReference type="Proteomes" id="UP000005240">
    <property type="component" value="Unassembled WGS sequence"/>
</dbReference>